<sequence>MASSTNLLHFIEKKICRNRIHGAYDESRRITTENDYGTYHFENILTGPDLKDATDNKGEISEVSVSKNDLAETFCEDLTKGKSKKENNGLSLQNESLRGIEDHDDKTTDGSSNTTVDTRDEVDYFDSDEEYLETHCVRFDEIDPLDQYDEYFMPPASRGGRYSDGIYQFENLPVYRRSIQRFAKANNFEIYDVIPDGNCMFRALSDQFLIDGRVGYTADHLRAVAIEYLRKHPYKEDGHHIQSFLCKETWEGYLERMSKTREWGDHIILQALVEAYNLKVTIFNVFEDDVRHNVLQPGDDTKRKLMQVFLGHIGEFHYLSLRPCHWTDLWPYKSIMYRAITCSQNASSTAIRDTIKRKITALKAGESLSEIEFVDMIEFHQENTGLQQQQDKPGLYFEKYSLIELQETEDAKGYSLSDPLHIDVLTGIPLLHLSFLFKFLVPMKMILVHNLVHLGILRTLSKSKVYFVGSKAAGFDVFLRDISKSRNKEKYYNSCNNHDFKAAVVPQDKIVQHKSRYHEDLRLRSVPALLADSSQTHKGYCRVRVLLNDANVDEHVVVQRGDEKYLKEVEVSYRELLPPDVTMVYDGLRCDMFPPEAREWIDRKRKFSFPSLSLIEAILKIGCTLIQKAHPWSSDPDIEWKYDFTLADHAILTKGLSFDQMHGYYVFKILIDNVSFHLKTKLKIKHLIAVYFKALEELPNEMWATNFSGCILFAVSSLIDCLKARFLPHYFIPSNNLIACFSVQEINDICVNVECIRMFPLVVLQITAESHGYNFAQKLIEIVVKDCKTFQQNKDVMTLFTEAFIPGIMGVMRVFTRRGFYEAAFQQLMTLHDQMFFVTMSTDYNSRLDFLEIFKIALKSFRQKSTRVMLSLLFERYFKTNVLCTVIDEHSTFAKDILPWKTPDEIEWMEIPSEKVSDFSTLAEYFFSCGVKECDKRNKTLATATLETAVICFQKCIQMDTICPNNIEDEKLKEEVFSQRDAILLKFKRQLMSCYIYLWCVSGMYWTVDPLHRHIHDIEKLCVDLPDMTAILIQMFRFLRMEDKALEYEQKAYLRKR</sequence>
<dbReference type="GeneID" id="111106385"/>
<reference evidence="4" key="1">
    <citation type="submission" date="2025-08" db="UniProtKB">
        <authorList>
            <consortium name="RefSeq"/>
        </authorList>
    </citation>
    <scope>IDENTIFICATION</scope>
    <source>
        <tissue evidence="4">Whole sample</tissue>
    </source>
</reference>
<dbReference type="GO" id="GO:0004843">
    <property type="term" value="F:cysteine-type deubiquitinase activity"/>
    <property type="evidence" value="ECO:0007669"/>
    <property type="project" value="TreeGrafter"/>
</dbReference>
<name>A0A8B8B158_CRAVI</name>
<accession>A0A8B8B158</accession>
<feature type="domain" description="OTU" evidence="2">
    <location>
        <begin position="188"/>
        <end position="324"/>
    </location>
</feature>
<evidence type="ECO:0000313" key="3">
    <source>
        <dbReference type="Proteomes" id="UP000694844"/>
    </source>
</evidence>
<dbReference type="InterPro" id="IPR038765">
    <property type="entry name" value="Papain-like_cys_pep_sf"/>
</dbReference>
<keyword evidence="3" id="KW-1185">Reference proteome</keyword>
<dbReference type="PANTHER" id="PTHR12419:SF11">
    <property type="entry name" value="OTU DOMAIN-CONTAINING PROTEIN DDB_G0284757"/>
    <property type="match status" value="1"/>
</dbReference>
<organism evidence="3 4">
    <name type="scientific">Crassostrea virginica</name>
    <name type="common">Eastern oyster</name>
    <dbReference type="NCBI Taxonomy" id="6565"/>
    <lineage>
        <taxon>Eukaryota</taxon>
        <taxon>Metazoa</taxon>
        <taxon>Spiralia</taxon>
        <taxon>Lophotrochozoa</taxon>
        <taxon>Mollusca</taxon>
        <taxon>Bivalvia</taxon>
        <taxon>Autobranchia</taxon>
        <taxon>Pteriomorphia</taxon>
        <taxon>Ostreida</taxon>
        <taxon>Ostreoidea</taxon>
        <taxon>Ostreidae</taxon>
        <taxon>Crassostrea</taxon>
    </lineage>
</organism>
<dbReference type="PANTHER" id="PTHR12419">
    <property type="entry name" value="OTU DOMAIN CONTAINING PROTEIN"/>
    <property type="match status" value="1"/>
</dbReference>
<feature type="region of interest" description="Disordered" evidence="1">
    <location>
        <begin position="82"/>
        <end position="122"/>
    </location>
</feature>
<evidence type="ECO:0000313" key="4">
    <source>
        <dbReference type="RefSeq" id="XP_022296748.1"/>
    </source>
</evidence>
<dbReference type="Pfam" id="PF20266">
    <property type="entry name" value="Mab-21_C"/>
    <property type="match status" value="1"/>
</dbReference>
<dbReference type="OrthoDB" id="6112914at2759"/>
<dbReference type="GO" id="GO:0016579">
    <property type="term" value="P:protein deubiquitination"/>
    <property type="evidence" value="ECO:0007669"/>
    <property type="project" value="TreeGrafter"/>
</dbReference>
<dbReference type="InterPro" id="IPR003323">
    <property type="entry name" value="OTU_dom"/>
</dbReference>
<protein>
    <submittedName>
        <fullName evidence="4">Uncharacterized protein LOC111106385 isoform X1</fullName>
    </submittedName>
</protein>
<proteinExistence type="predicted"/>
<evidence type="ECO:0000259" key="2">
    <source>
        <dbReference type="PROSITE" id="PS50802"/>
    </source>
</evidence>
<dbReference type="Proteomes" id="UP000694844">
    <property type="component" value="Chromosome 8"/>
</dbReference>
<dbReference type="AlphaFoldDB" id="A0A8B8B158"/>
<dbReference type="InterPro" id="IPR050704">
    <property type="entry name" value="Peptidase_C85-like"/>
</dbReference>
<dbReference type="CDD" id="cd22758">
    <property type="entry name" value="OTU_232R-like"/>
    <property type="match status" value="1"/>
</dbReference>
<dbReference type="InterPro" id="IPR024810">
    <property type="entry name" value="MAB21L/cGLR"/>
</dbReference>
<dbReference type="SMART" id="SM01265">
    <property type="entry name" value="Mab-21"/>
    <property type="match status" value="1"/>
</dbReference>
<dbReference type="Pfam" id="PF02338">
    <property type="entry name" value="OTU"/>
    <property type="match status" value="1"/>
</dbReference>
<dbReference type="Gene3D" id="3.90.70.80">
    <property type="match status" value="1"/>
</dbReference>
<dbReference type="KEGG" id="cvn:111106385"/>
<dbReference type="Gene3D" id="1.10.1410.40">
    <property type="match status" value="1"/>
</dbReference>
<evidence type="ECO:0000256" key="1">
    <source>
        <dbReference type="SAM" id="MobiDB-lite"/>
    </source>
</evidence>
<dbReference type="InterPro" id="IPR046906">
    <property type="entry name" value="Mab-21_HhH/H2TH-like"/>
</dbReference>
<dbReference type="PROSITE" id="PS50802">
    <property type="entry name" value="OTU"/>
    <property type="match status" value="1"/>
</dbReference>
<dbReference type="SUPFAM" id="SSF54001">
    <property type="entry name" value="Cysteine proteinases"/>
    <property type="match status" value="1"/>
</dbReference>
<gene>
    <name evidence="4" type="primary">LOC111106385</name>
</gene>
<feature type="compositionally biased region" description="Basic and acidic residues" evidence="1">
    <location>
        <begin position="98"/>
        <end position="108"/>
    </location>
</feature>
<dbReference type="RefSeq" id="XP_022296748.1">
    <property type="nucleotide sequence ID" value="XM_022441040.1"/>
</dbReference>